<keyword evidence="4" id="KW-0288">FMN</keyword>
<dbReference type="PANTHER" id="PTHR43673:SF2">
    <property type="entry name" value="NITROREDUCTASE"/>
    <property type="match status" value="1"/>
</dbReference>
<keyword evidence="9" id="KW-1185">Reference proteome</keyword>
<dbReference type="Proteomes" id="UP000184275">
    <property type="component" value="Unassembled WGS sequence"/>
</dbReference>
<evidence type="ECO:0000256" key="5">
    <source>
        <dbReference type="ARBA" id="ARBA00023002"/>
    </source>
</evidence>
<gene>
    <name evidence="8" type="ORF">SAMN05720469_15110</name>
</gene>
<dbReference type="AlphaFoldDB" id="A0A1M6Z169"/>
<keyword evidence="3" id="KW-0285">Flavoprotein</keyword>
<dbReference type="GO" id="GO:0016491">
    <property type="term" value="F:oxidoreductase activity"/>
    <property type="evidence" value="ECO:0007669"/>
    <property type="project" value="UniProtKB-KW"/>
</dbReference>
<feature type="domain" description="Nitroreductase" evidence="7">
    <location>
        <begin position="7"/>
        <end position="60"/>
    </location>
</feature>
<dbReference type="InterPro" id="IPR000415">
    <property type="entry name" value="Nitroreductase-like"/>
</dbReference>
<sequence length="173" mass="19425">MSFIDLVKSRYSCRKFLAQAVEREKLQMVLESGRLAPTALNHQPVKIFVIQSEEALAKLRGVTRMAYNAPAVLMVCYDREQCYRARNYNDDHGCGDLDASIVATTMMMQATELGLATLFARGFNAVEIARTFELPENWKVSCLLDLGYADPNEGGPSPRHSVRKSMPEFAEEL</sequence>
<protein>
    <submittedName>
        <fullName evidence="8">Nitroreductase</fullName>
    </submittedName>
</protein>
<dbReference type="EMBL" id="FRAW01000051">
    <property type="protein sequence ID" value="SHL24271.1"/>
    <property type="molecule type" value="Genomic_DNA"/>
</dbReference>
<proteinExistence type="inferred from homology"/>
<comment type="cofactor">
    <cofactor evidence="1">
        <name>FMN</name>
        <dbReference type="ChEBI" id="CHEBI:58210"/>
    </cofactor>
</comment>
<dbReference type="CDD" id="cd20609">
    <property type="entry name" value="nitroreductase"/>
    <property type="match status" value="1"/>
</dbReference>
<accession>A0A1M6Z169</accession>
<dbReference type="Pfam" id="PF00881">
    <property type="entry name" value="Nitroreductase"/>
    <property type="match status" value="2"/>
</dbReference>
<dbReference type="Gene3D" id="3.40.109.10">
    <property type="entry name" value="NADH Oxidase"/>
    <property type="match status" value="1"/>
</dbReference>
<evidence type="ECO:0000313" key="8">
    <source>
        <dbReference type="EMBL" id="SHL24271.1"/>
    </source>
</evidence>
<evidence type="ECO:0000256" key="2">
    <source>
        <dbReference type="ARBA" id="ARBA00007118"/>
    </source>
</evidence>
<dbReference type="PANTHER" id="PTHR43673">
    <property type="entry name" value="NAD(P)H NITROREDUCTASE YDGI-RELATED"/>
    <property type="match status" value="1"/>
</dbReference>
<evidence type="ECO:0000256" key="1">
    <source>
        <dbReference type="ARBA" id="ARBA00001917"/>
    </source>
</evidence>
<name>A0A1M6Z169_9BACT</name>
<evidence type="ECO:0000259" key="7">
    <source>
        <dbReference type="Pfam" id="PF00881"/>
    </source>
</evidence>
<reference evidence="9" key="1">
    <citation type="submission" date="2016-11" db="EMBL/GenBank/DDBJ databases">
        <authorList>
            <person name="Varghese N."/>
            <person name="Submissions S."/>
        </authorList>
    </citation>
    <scope>NUCLEOTIDE SEQUENCE [LARGE SCALE GENOMIC DNA]</scope>
    <source>
        <strain evidence="9">UWOS</strain>
    </source>
</reference>
<evidence type="ECO:0000256" key="4">
    <source>
        <dbReference type="ARBA" id="ARBA00022643"/>
    </source>
</evidence>
<dbReference type="SUPFAM" id="SSF55469">
    <property type="entry name" value="FMN-dependent nitroreductase-like"/>
    <property type="match status" value="1"/>
</dbReference>
<dbReference type="InterPro" id="IPR029479">
    <property type="entry name" value="Nitroreductase"/>
</dbReference>
<organism evidence="8 9">
    <name type="scientific">Fibrobacter intestinalis</name>
    <dbReference type="NCBI Taxonomy" id="28122"/>
    <lineage>
        <taxon>Bacteria</taxon>
        <taxon>Pseudomonadati</taxon>
        <taxon>Fibrobacterota</taxon>
        <taxon>Fibrobacteria</taxon>
        <taxon>Fibrobacterales</taxon>
        <taxon>Fibrobacteraceae</taxon>
        <taxon>Fibrobacter</taxon>
    </lineage>
</organism>
<feature type="region of interest" description="Disordered" evidence="6">
    <location>
        <begin position="154"/>
        <end position="173"/>
    </location>
</feature>
<evidence type="ECO:0000256" key="6">
    <source>
        <dbReference type="SAM" id="MobiDB-lite"/>
    </source>
</evidence>
<comment type="similarity">
    <text evidence="2">Belongs to the nitroreductase family.</text>
</comment>
<dbReference type="RefSeq" id="WP_073306227.1">
    <property type="nucleotide sequence ID" value="NZ_FRAW01000051.1"/>
</dbReference>
<feature type="domain" description="Nitroreductase" evidence="7">
    <location>
        <begin position="65"/>
        <end position="148"/>
    </location>
</feature>
<evidence type="ECO:0000256" key="3">
    <source>
        <dbReference type="ARBA" id="ARBA00022630"/>
    </source>
</evidence>
<keyword evidence="5" id="KW-0560">Oxidoreductase</keyword>
<evidence type="ECO:0000313" key="9">
    <source>
        <dbReference type="Proteomes" id="UP000184275"/>
    </source>
</evidence>